<feature type="transmembrane region" description="Helical" evidence="1">
    <location>
        <begin position="143"/>
        <end position="166"/>
    </location>
</feature>
<keyword evidence="1" id="KW-0472">Membrane</keyword>
<proteinExistence type="predicted"/>
<keyword evidence="1" id="KW-0812">Transmembrane</keyword>
<accession>A0A0C1D6E0</accession>
<dbReference type="RefSeq" id="WP_039478259.1">
    <property type="nucleotide sequence ID" value="NZ_JSYN01000019.1"/>
</dbReference>
<keyword evidence="1" id="KW-1133">Transmembrane helix</keyword>
<evidence type="ECO:0000313" key="3">
    <source>
        <dbReference type="Proteomes" id="UP000031246"/>
    </source>
</evidence>
<gene>
    <name evidence="2" type="ORF">OC25_16585</name>
</gene>
<dbReference type="OrthoDB" id="1132160at2"/>
<name>A0A0C1D6E0_9SPHI</name>
<dbReference type="EMBL" id="JSYN01000019">
    <property type="protein sequence ID" value="KIA92646.1"/>
    <property type="molecule type" value="Genomic_DNA"/>
</dbReference>
<keyword evidence="3" id="KW-1185">Reference proteome</keyword>
<dbReference type="AlphaFoldDB" id="A0A0C1D6E0"/>
<evidence type="ECO:0000313" key="2">
    <source>
        <dbReference type="EMBL" id="KIA92646.1"/>
    </source>
</evidence>
<evidence type="ECO:0000256" key="1">
    <source>
        <dbReference type="SAM" id="Phobius"/>
    </source>
</evidence>
<sequence>MNSRIIIVNVIRWFLLLFVQIFLLKNMGFYNLSTPFIYVLFLLLLPFGIPNILLYGLAFATGLTLDAFYDTMGVHATACVVLAFVRISFISISLNRDAIDDPEPSLSYMGFQWFSLYAFLCVITHHLVLFFLETFRLTEIGYTLMRCGLSCIFTLLIILLVEFIFYRRTPR</sequence>
<feature type="transmembrane region" description="Helical" evidence="1">
    <location>
        <begin position="36"/>
        <end position="60"/>
    </location>
</feature>
<reference evidence="2 3" key="1">
    <citation type="submission" date="2014-10" db="EMBL/GenBank/DDBJ databases">
        <title>Pedobacter Kyungheensis.</title>
        <authorList>
            <person name="Anderson B.M."/>
            <person name="Newman J.D."/>
        </authorList>
    </citation>
    <scope>NUCLEOTIDE SEQUENCE [LARGE SCALE GENOMIC DNA]</scope>
    <source>
        <strain evidence="2 3">KACC 16221</strain>
    </source>
</reference>
<organism evidence="2 3">
    <name type="scientific">Pedobacter kyungheensis</name>
    <dbReference type="NCBI Taxonomy" id="1069985"/>
    <lineage>
        <taxon>Bacteria</taxon>
        <taxon>Pseudomonadati</taxon>
        <taxon>Bacteroidota</taxon>
        <taxon>Sphingobacteriia</taxon>
        <taxon>Sphingobacteriales</taxon>
        <taxon>Sphingobacteriaceae</taxon>
        <taxon>Pedobacter</taxon>
    </lineage>
</organism>
<comment type="caution">
    <text evidence="2">The sequence shown here is derived from an EMBL/GenBank/DDBJ whole genome shotgun (WGS) entry which is preliminary data.</text>
</comment>
<feature type="transmembrane region" description="Helical" evidence="1">
    <location>
        <begin position="6"/>
        <end position="24"/>
    </location>
</feature>
<feature type="transmembrane region" description="Helical" evidence="1">
    <location>
        <begin position="106"/>
        <end position="131"/>
    </location>
</feature>
<protein>
    <submittedName>
        <fullName evidence="2">Membrane protein</fullName>
    </submittedName>
</protein>
<dbReference type="Proteomes" id="UP000031246">
    <property type="component" value="Unassembled WGS sequence"/>
</dbReference>
<feature type="transmembrane region" description="Helical" evidence="1">
    <location>
        <begin position="72"/>
        <end position="94"/>
    </location>
</feature>